<feature type="transmembrane region" description="Helical" evidence="5">
    <location>
        <begin position="365"/>
        <end position="385"/>
    </location>
</feature>
<dbReference type="Gene3D" id="1.20.1250.20">
    <property type="entry name" value="MFS general substrate transporter like domains"/>
    <property type="match status" value="1"/>
</dbReference>
<organism evidence="7 8">
    <name type="scientific">Pelagibius litoralis</name>
    <dbReference type="NCBI Taxonomy" id="374515"/>
    <lineage>
        <taxon>Bacteria</taxon>
        <taxon>Pseudomonadati</taxon>
        <taxon>Pseudomonadota</taxon>
        <taxon>Alphaproteobacteria</taxon>
        <taxon>Rhodospirillales</taxon>
        <taxon>Rhodovibrionaceae</taxon>
        <taxon>Pelagibius</taxon>
    </lineage>
</organism>
<keyword evidence="8" id="KW-1185">Reference proteome</keyword>
<sequence>MSSSEETAVRWREILSREHGPSLALVCLGVWLHAADALLVATMMPAIVAEIGGTRLISWTVALYEIGSIVAGAASGLLALRHGLRLPMTAAACLFAVGCALSALAPEMWILLAGRLLQGFGGGGLMALSFVSVGLLFPRRLTARAMGAVSTIWAVSAFLGPLIGGLFVELASWRTGFWFFALQALVLAAWLITRKDAAAKPAEATGAARFPVFRLLWLSAGVVAIAYAGIEISTLHTPAFVLAGLICLFLFLKLDARKAESRLLPENPIGFRNRLGAALTMILCFTAATIAMSIYGPLLMTRLHGTPVIVAGYILALEAVAWATVAALLSGSPERRDPAMIVLGMLLVTASIAGFAYSVPLGPVWLIAVFAMVQGCGFGMAWTFILRRATALAPDGETQRVTGAIPTVQRLGYALGAAYVGIVANAAGIAGGITGDNGPGVADGLDFVAATIFLACLPLALLGLLAAARFVQAKA</sequence>
<feature type="transmembrane region" description="Helical" evidence="5">
    <location>
        <begin position="341"/>
        <end position="359"/>
    </location>
</feature>
<accession>A0A967EVG7</accession>
<feature type="transmembrane region" description="Helical" evidence="5">
    <location>
        <begin position="118"/>
        <end position="138"/>
    </location>
</feature>
<dbReference type="Proteomes" id="UP000761264">
    <property type="component" value="Unassembled WGS sequence"/>
</dbReference>
<feature type="domain" description="Major facilitator superfamily (MFS) profile" evidence="6">
    <location>
        <begin position="22"/>
        <end position="475"/>
    </location>
</feature>
<dbReference type="InterPro" id="IPR011701">
    <property type="entry name" value="MFS"/>
</dbReference>
<feature type="transmembrane region" description="Helical" evidence="5">
    <location>
        <begin position="308"/>
        <end position="329"/>
    </location>
</feature>
<feature type="transmembrane region" description="Helical" evidence="5">
    <location>
        <begin position="275"/>
        <end position="296"/>
    </location>
</feature>
<dbReference type="Gene3D" id="1.20.1720.10">
    <property type="entry name" value="Multidrug resistance protein D"/>
    <property type="match status" value="1"/>
</dbReference>
<dbReference type="InterPro" id="IPR020846">
    <property type="entry name" value="MFS_dom"/>
</dbReference>
<dbReference type="GO" id="GO:0005886">
    <property type="term" value="C:plasma membrane"/>
    <property type="evidence" value="ECO:0007669"/>
    <property type="project" value="TreeGrafter"/>
</dbReference>
<evidence type="ECO:0000256" key="4">
    <source>
        <dbReference type="ARBA" id="ARBA00023136"/>
    </source>
</evidence>
<proteinExistence type="predicted"/>
<feature type="transmembrane region" description="Helical" evidence="5">
    <location>
        <begin position="173"/>
        <end position="192"/>
    </location>
</feature>
<evidence type="ECO:0000256" key="5">
    <source>
        <dbReference type="SAM" id="Phobius"/>
    </source>
</evidence>
<dbReference type="PROSITE" id="PS50850">
    <property type="entry name" value="MFS"/>
    <property type="match status" value="1"/>
</dbReference>
<evidence type="ECO:0000256" key="2">
    <source>
        <dbReference type="ARBA" id="ARBA00022692"/>
    </source>
</evidence>
<feature type="transmembrane region" description="Helical" evidence="5">
    <location>
        <begin position="21"/>
        <end position="44"/>
    </location>
</feature>
<evidence type="ECO:0000259" key="6">
    <source>
        <dbReference type="PROSITE" id="PS50850"/>
    </source>
</evidence>
<reference evidence="7" key="1">
    <citation type="submission" date="2020-03" db="EMBL/GenBank/DDBJ databases">
        <title>Genome of Pelagibius litoralis DSM 21314T.</title>
        <authorList>
            <person name="Wang G."/>
        </authorList>
    </citation>
    <scope>NUCLEOTIDE SEQUENCE</scope>
    <source>
        <strain evidence="7">DSM 21314</strain>
    </source>
</reference>
<dbReference type="GO" id="GO:0022857">
    <property type="term" value="F:transmembrane transporter activity"/>
    <property type="evidence" value="ECO:0007669"/>
    <property type="project" value="InterPro"/>
</dbReference>
<keyword evidence="4 5" id="KW-0472">Membrane</keyword>
<dbReference type="SUPFAM" id="SSF103473">
    <property type="entry name" value="MFS general substrate transporter"/>
    <property type="match status" value="1"/>
</dbReference>
<name>A0A967EVG7_9PROT</name>
<comment type="caution">
    <text evidence="7">The sequence shown here is derived from an EMBL/GenBank/DDBJ whole genome shotgun (WGS) entry which is preliminary data.</text>
</comment>
<feature type="transmembrane region" description="Helical" evidence="5">
    <location>
        <begin position="236"/>
        <end position="254"/>
    </location>
</feature>
<feature type="transmembrane region" description="Helical" evidence="5">
    <location>
        <begin position="145"/>
        <end position="167"/>
    </location>
</feature>
<dbReference type="InterPro" id="IPR036259">
    <property type="entry name" value="MFS_trans_sf"/>
</dbReference>
<evidence type="ECO:0000313" key="8">
    <source>
        <dbReference type="Proteomes" id="UP000761264"/>
    </source>
</evidence>
<dbReference type="AlphaFoldDB" id="A0A967EVG7"/>
<feature type="transmembrane region" description="Helical" evidence="5">
    <location>
        <begin position="56"/>
        <end position="80"/>
    </location>
</feature>
<dbReference type="PANTHER" id="PTHR23501:SF154">
    <property type="entry name" value="MULTIDRUG-EFFLUX TRANSPORTER RV1634-RELATED"/>
    <property type="match status" value="1"/>
</dbReference>
<feature type="transmembrane region" description="Helical" evidence="5">
    <location>
        <begin position="413"/>
        <end position="435"/>
    </location>
</feature>
<dbReference type="RefSeq" id="WP_167223446.1">
    <property type="nucleotide sequence ID" value="NZ_JAAQPH010000005.1"/>
</dbReference>
<dbReference type="PANTHER" id="PTHR23501">
    <property type="entry name" value="MAJOR FACILITATOR SUPERFAMILY"/>
    <property type="match status" value="1"/>
</dbReference>
<keyword evidence="2 5" id="KW-0812">Transmembrane</keyword>
<dbReference type="EMBL" id="JAAQPH010000005">
    <property type="protein sequence ID" value="NIA68646.1"/>
    <property type="molecule type" value="Genomic_DNA"/>
</dbReference>
<gene>
    <name evidence="7" type="ORF">HBA54_08585</name>
</gene>
<protein>
    <submittedName>
        <fullName evidence="7">MFS transporter</fullName>
    </submittedName>
</protein>
<dbReference type="Pfam" id="PF07690">
    <property type="entry name" value="MFS_1"/>
    <property type="match status" value="1"/>
</dbReference>
<evidence type="ECO:0000256" key="3">
    <source>
        <dbReference type="ARBA" id="ARBA00022989"/>
    </source>
</evidence>
<feature type="transmembrane region" description="Helical" evidence="5">
    <location>
        <begin position="212"/>
        <end position="230"/>
    </location>
</feature>
<evidence type="ECO:0000313" key="7">
    <source>
        <dbReference type="EMBL" id="NIA68646.1"/>
    </source>
</evidence>
<evidence type="ECO:0000256" key="1">
    <source>
        <dbReference type="ARBA" id="ARBA00004141"/>
    </source>
</evidence>
<feature type="transmembrane region" description="Helical" evidence="5">
    <location>
        <begin position="447"/>
        <end position="471"/>
    </location>
</feature>
<comment type="subcellular location">
    <subcellularLocation>
        <location evidence="1">Membrane</location>
        <topology evidence="1">Multi-pass membrane protein</topology>
    </subcellularLocation>
</comment>
<keyword evidence="3 5" id="KW-1133">Transmembrane helix</keyword>
<feature type="transmembrane region" description="Helical" evidence="5">
    <location>
        <begin position="92"/>
        <end position="112"/>
    </location>
</feature>